<dbReference type="InterPro" id="IPR025857">
    <property type="entry name" value="MacB_PCD"/>
</dbReference>
<proteinExistence type="predicted"/>
<feature type="transmembrane region" description="Helical" evidence="6">
    <location>
        <begin position="249"/>
        <end position="270"/>
    </location>
</feature>
<gene>
    <name evidence="9" type="ORF">IOQ59_09775</name>
</gene>
<evidence type="ECO:0000256" key="5">
    <source>
        <dbReference type="ARBA" id="ARBA00023136"/>
    </source>
</evidence>
<keyword evidence="4 6" id="KW-1133">Transmembrane helix</keyword>
<dbReference type="Pfam" id="PF02687">
    <property type="entry name" value="FtsX"/>
    <property type="match status" value="2"/>
</dbReference>
<accession>A0A8J7KA39</accession>
<evidence type="ECO:0000256" key="3">
    <source>
        <dbReference type="ARBA" id="ARBA00022692"/>
    </source>
</evidence>
<feature type="domain" description="MacB-like periplasmic core" evidence="8">
    <location>
        <begin position="475"/>
        <end position="674"/>
    </location>
</feature>
<evidence type="ECO:0000256" key="6">
    <source>
        <dbReference type="SAM" id="Phobius"/>
    </source>
</evidence>
<evidence type="ECO:0000256" key="2">
    <source>
        <dbReference type="ARBA" id="ARBA00022475"/>
    </source>
</evidence>
<evidence type="ECO:0000259" key="8">
    <source>
        <dbReference type="Pfam" id="PF12704"/>
    </source>
</evidence>
<evidence type="ECO:0000256" key="4">
    <source>
        <dbReference type="ARBA" id="ARBA00022989"/>
    </source>
</evidence>
<feature type="transmembrane region" description="Helical" evidence="6">
    <location>
        <begin position="476"/>
        <end position="496"/>
    </location>
</feature>
<evidence type="ECO:0000256" key="1">
    <source>
        <dbReference type="ARBA" id="ARBA00004651"/>
    </source>
</evidence>
<feature type="domain" description="ABC3 transporter permease C-terminal" evidence="7">
    <location>
        <begin position="715"/>
        <end position="830"/>
    </location>
</feature>
<dbReference type="RefSeq" id="WP_193953098.1">
    <property type="nucleotide sequence ID" value="NZ_JADEYS010000008.1"/>
</dbReference>
<protein>
    <submittedName>
        <fullName evidence="9">ABC transporter permease</fullName>
    </submittedName>
</protein>
<feature type="transmembrane region" description="Helical" evidence="6">
    <location>
        <begin position="753"/>
        <end position="773"/>
    </location>
</feature>
<dbReference type="PANTHER" id="PTHR30287">
    <property type="entry name" value="MEMBRANE COMPONENT OF PREDICTED ABC SUPERFAMILY METABOLITE UPTAKE TRANSPORTER"/>
    <property type="match status" value="1"/>
</dbReference>
<feature type="transmembrane region" description="Helical" evidence="6">
    <location>
        <begin position="394"/>
        <end position="412"/>
    </location>
</feature>
<reference evidence="9" key="1">
    <citation type="submission" date="2020-10" db="EMBL/GenBank/DDBJ databases">
        <title>Bacterium isolated from coastal waters sediment.</title>
        <authorList>
            <person name="Chen R.-J."/>
            <person name="Lu D.-C."/>
            <person name="Zhu K.-L."/>
            <person name="Du Z.-J."/>
        </authorList>
    </citation>
    <scope>NUCLEOTIDE SEQUENCE</scope>
    <source>
        <strain evidence="9">N1Y112</strain>
    </source>
</reference>
<keyword evidence="10" id="KW-1185">Reference proteome</keyword>
<feature type="transmembrane region" description="Helical" evidence="6">
    <location>
        <begin position="712"/>
        <end position="732"/>
    </location>
</feature>
<dbReference type="Proteomes" id="UP000640333">
    <property type="component" value="Unassembled WGS sequence"/>
</dbReference>
<feature type="domain" description="MacB-like periplasmic core" evidence="8">
    <location>
        <begin position="18"/>
        <end position="216"/>
    </location>
</feature>
<dbReference type="InterPro" id="IPR003838">
    <property type="entry name" value="ABC3_permease_C"/>
</dbReference>
<comment type="caution">
    <text evidence="9">The sequence shown here is derived from an EMBL/GenBank/DDBJ whole genome shotgun (WGS) entry which is preliminary data.</text>
</comment>
<keyword evidence="5 6" id="KW-0472">Membrane</keyword>
<dbReference type="InterPro" id="IPR038766">
    <property type="entry name" value="Membrane_comp_ABC_pdt"/>
</dbReference>
<evidence type="ECO:0000313" key="9">
    <source>
        <dbReference type="EMBL" id="MBE9397546.1"/>
    </source>
</evidence>
<feature type="transmembrane region" description="Helical" evidence="6">
    <location>
        <begin position="290"/>
        <end position="321"/>
    </location>
</feature>
<evidence type="ECO:0000313" key="10">
    <source>
        <dbReference type="Proteomes" id="UP000640333"/>
    </source>
</evidence>
<keyword evidence="2" id="KW-1003">Cell membrane</keyword>
<feature type="transmembrane region" description="Helical" evidence="6">
    <location>
        <begin position="341"/>
        <end position="363"/>
    </location>
</feature>
<organism evidence="9 10">
    <name type="scientific">Pontibacterium sinense</name>
    <dbReference type="NCBI Taxonomy" id="2781979"/>
    <lineage>
        <taxon>Bacteria</taxon>
        <taxon>Pseudomonadati</taxon>
        <taxon>Pseudomonadota</taxon>
        <taxon>Gammaproteobacteria</taxon>
        <taxon>Oceanospirillales</taxon>
        <taxon>Oceanospirillaceae</taxon>
        <taxon>Pontibacterium</taxon>
    </lineage>
</organism>
<feature type="domain" description="ABC3 transporter permease C-terminal" evidence="7">
    <location>
        <begin position="250"/>
        <end position="374"/>
    </location>
</feature>
<comment type="subcellular location">
    <subcellularLocation>
        <location evidence="1">Cell membrane</location>
        <topology evidence="1">Multi-pass membrane protein</topology>
    </subcellularLocation>
</comment>
<feature type="transmembrane region" description="Helical" evidence="6">
    <location>
        <begin position="802"/>
        <end position="825"/>
    </location>
</feature>
<sequence>MLARASLRHFRHHPWQLLLLLLGITLGVAVVSAIEITTDSARHSFREAQIQLYGRTTHRIVGQTPLSESLYVDLRKHPAGWRSAPVISSVVKDRSGKNLLLQLIGVDPLRERGFRDQLNRLSGSGIGFSGLQANPMVVMARTTAKQLGATLNQPLVLDTANGVQRVTLMGVLDDQGDPRLQQLVLMDIGQAQQILGLQGQISHIDLILSEKEAQAVAQWLPDHVRLEATSTVLSEKAQLANALYFNLQALGLLALVVGLFLVFSSVSFSLSQRRPIFAQLRAIGLTVGELYRYLIVELVIIALIGTVSGVVLGVALAQVLLELMLNTLADLYATSPLELLLLEPVTLSKLLLLGVGGCLLAAWKPCRELARITPVSLQQRFVQETQAIKQSRHLSAYWVPVLSGLALVLLWLDSGLWGAFMAVAALLMSGALLMPAALQGLSRVLERLLIVSGVSLKQPLWLMLVRDNRRNLSRTGIAAMALMIAISATVGIGGMVGSFRDAVQLWLGERLNADLYISQTRILPGVRQPLPELFIAELETLEGVEAVATLRRTRLSVAGRQVHLYASELPVKMRSAYRFVSGNRDVIWQQLQQPDHVLISEPLANRTGLGIGDSLVLSTVAGDQPFIVAGVYYDYGSDSGRIMTRADTFSQHWVEQPYGVSLFLSDSHSPTEIAHIIRQRWGGQWDLSIQHASVLLARSVEVFNRTFVITDVLRLLALVVAFVGILSSLLAIQLERQHEVSLLKALGLNRAELTFLLLGQSLLLGLGAGLVAIPVGELLAWTLTGVVQLRAFGWSIPYQPDLYNWLIALLLSMAAAGLASLYPAWRFARHTGIRRWE</sequence>
<dbReference type="AlphaFoldDB" id="A0A8J7KA39"/>
<dbReference type="PANTHER" id="PTHR30287:SF2">
    <property type="entry name" value="BLL1001 PROTEIN"/>
    <property type="match status" value="1"/>
</dbReference>
<name>A0A8J7KA39_9GAMM</name>
<feature type="transmembrane region" description="Helical" evidence="6">
    <location>
        <begin position="418"/>
        <end position="438"/>
    </location>
</feature>
<dbReference type="Pfam" id="PF12704">
    <property type="entry name" value="MacB_PCD"/>
    <property type="match status" value="2"/>
</dbReference>
<evidence type="ECO:0000259" key="7">
    <source>
        <dbReference type="Pfam" id="PF02687"/>
    </source>
</evidence>
<dbReference type="EMBL" id="JADEYS010000008">
    <property type="protein sequence ID" value="MBE9397546.1"/>
    <property type="molecule type" value="Genomic_DNA"/>
</dbReference>
<keyword evidence="3 6" id="KW-0812">Transmembrane</keyword>
<dbReference type="GO" id="GO:0005886">
    <property type="term" value="C:plasma membrane"/>
    <property type="evidence" value="ECO:0007669"/>
    <property type="project" value="UniProtKB-SubCell"/>
</dbReference>